<keyword evidence="2" id="KW-0812">Transmembrane</keyword>
<dbReference type="AlphaFoldDB" id="A0A8K1FIP7"/>
<proteinExistence type="predicted"/>
<organism evidence="3 4">
    <name type="scientific">Pythium oligandrum</name>
    <name type="common">Mycoparasitic fungus</name>
    <dbReference type="NCBI Taxonomy" id="41045"/>
    <lineage>
        <taxon>Eukaryota</taxon>
        <taxon>Sar</taxon>
        <taxon>Stramenopiles</taxon>
        <taxon>Oomycota</taxon>
        <taxon>Peronosporomycetes</taxon>
        <taxon>Pythiales</taxon>
        <taxon>Pythiaceae</taxon>
        <taxon>Pythium</taxon>
    </lineage>
</organism>
<evidence type="ECO:0000313" key="4">
    <source>
        <dbReference type="Proteomes" id="UP000794436"/>
    </source>
</evidence>
<comment type="caution">
    <text evidence="3">The sequence shown here is derived from an EMBL/GenBank/DDBJ whole genome shotgun (WGS) entry which is preliminary data.</text>
</comment>
<feature type="transmembrane region" description="Helical" evidence="2">
    <location>
        <begin position="90"/>
        <end position="113"/>
    </location>
</feature>
<name>A0A8K1FIP7_PYTOL</name>
<accession>A0A8K1FIP7</accession>
<dbReference type="Proteomes" id="UP000794436">
    <property type="component" value="Unassembled WGS sequence"/>
</dbReference>
<evidence type="ECO:0000256" key="1">
    <source>
        <dbReference type="SAM" id="MobiDB-lite"/>
    </source>
</evidence>
<reference evidence="3" key="1">
    <citation type="submission" date="2019-03" db="EMBL/GenBank/DDBJ databases">
        <title>Long read genome sequence of the mycoparasitic Pythium oligandrum ATCC 38472 isolated from sugarbeet rhizosphere.</title>
        <authorList>
            <person name="Gaulin E."/>
        </authorList>
    </citation>
    <scope>NUCLEOTIDE SEQUENCE</scope>
    <source>
        <strain evidence="3">ATCC 38472_TT</strain>
    </source>
</reference>
<dbReference type="EMBL" id="SPLM01000108">
    <property type="protein sequence ID" value="TMW59968.1"/>
    <property type="molecule type" value="Genomic_DNA"/>
</dbReference>
<sequence>MAENHGALRGLQGMMTDPPPVDMTRLPVTANATSKPTDAPDYDSIEDVATERKGLHVSPKPDQEDRAQEVEEASAEISTSGAGPSRDDKLGMSGIAGIVAGCVMCIGLAFAFVHVKRRRTPSIESDNRSDSTVGDSRYLETSNTPEQRAKAVNGASKADPRGTPSVRTRNVDGSMGVQNIHNQRLAKPLKTTRGANESPRGTGVMKSLRTESPFKDKCEVSNRTGRRTENYEFALDTRDCPILGSGDDIDESTREMAVLGGNPSQTGKK</sequence>
<protein>
    <submittedName>
        <fullName evidence="3">Uncharacterized protein</fullName>
    </submittedName>
</protein>
<feature type="compositionally biased region" description="Polar residues" evidence="1">
    <location>
        <begin position="130"/>
        <end position="146"/>
    </location>
</feature>
<gene>
    <name evidence="3" type="ORF">Poli38472_000010</name>
</gene>
<feature type="compositionally biased region" description="Basic and acidic residues" evidence="1">
    <location>
        <begin position="49"/>
        <end position="69"/>
    </location>
</feature>
<feature type="region of interest" description="Disordered" evidence="1">
    <location>
        <begin position="1"/>
        <end position="89"/>
    </location>
</feature>
<evidence type="ECO:0000313" key="3">
    <source>
        <dbReference type="EMBL" id="TMW59968.1"/>
    </source>
</evidence>
<feature type="region of interest" description="Disordered" evidence="1">
    <location>
        <begin position="119"/>
        <end position="210"/>
    </location>
</feature>
<evidence type="ECO:0000256" key="2">
    <source>
        <dbReference type="SAM" id="Phobius"/>
    </source>
</evidence>
<keyword evidence="4" id="KW-1185">Reference proteome</keyword>
<keyword evidence="2" id="KW-0472">Membrane</keyword>
<keyword evidence="2" id="KW-1133">Transmembrane helix</keyword>